<protein>
    <submittedName>
        <fullName evidence="3">Uncharacterized protein</fullName>
    </submittedName>
</protein>
<name>A0A3B1DPJ4_9ZZZZ</name>
<feature type="compositionally biased region" description="Polar residues" evidence="1">
    <location>
        <begin position="48"/>
        <end position="59"/>
    </location>
</feature>
<gene>
    <name evidence="3" type="ORF">MNBD_PLANCTO02-1624</name>
</gene>
<feature type="transmembrane region" description="Helical" evidence="2">
    <location>
        <begin position="1042"/>
        <end position="1059"/>
    </location>
</feature>
<keyword evidence="2" id="KW-1133">Transmembrane helix</keyword>
<proteinExistence type="predicted"/>
<keyword evidence="2" id="KW-0472">Membrane</keyword>
<sequence length="1125" mass="127076">MAQRTENKTHLRIIVLSMIFALLYCAQTSCVQTTFGQSAKQPLIQIETGKTTSSPSDTVPPQKKKSSAEKKEEKSTSKNDIIYLIAPDGNLVPVPANASLKEYLESKKKQSRKIKKNKLRYSIASVSLTGSVAQGGTHAELKANISVQLDVADEWVRIAFKMHEAVLKESQYSGKGTASFDQFDRTAGYSWWLKGKGTHTLKLSLLVPIRKKAPMRRLQLSLPETAVSHLKLTVPIPEINVKENEQSFTRITNPNAKTSLIDMFGLGTLLDLQWQALPSQKQKKTVLHTATRIHVVPHTESVLMTATQEIRAFQGSFSRLKVQLPKEWELVDLKGDEYVSHTFINQQTVLVQLDEKTAGPIELVWTLEAPFPKDLKPLSLQGFQVEKARRQTGSIAIEKLDGYQIAQIQGKSVHRMNVSSIVDSNRVATAYHFLKQPYQLQITIQEIDPNYTVHPEYQLQISQDEIELDASYKILVHRGAVKSIQFLWSSRLAEGWSLETISSEGLISSNLIDQTSNPQRITVPLIERKNGQFEIRLRARKKIVPGEKSTLLQFPLLIASEQRPAKLTIKQADNIEVQFIPDNKTRLKKRKKNKESTSYQLTNSAREIELSLLATIQAHPQKLITKTTEILKLKNNKLLVKQHIAYEVAYERLSQVRFQVPDEIFGRVQFFFNDDVPLTENTTGLMVEGGHQTRIPLPEPQLGKFEIVASYIINLPSHSSTEKSIPILLPLISSSDAPYKEVRLRSELNPLFQLLLEDSSFQSELKSNETTEWVSYLPQNRIAVQLKPREQFENHQLEILRGRVQTAFEQTGQERTRAQYLLKGNSKFVTFEIHSESLIEWCWWNDKKVAPVSLGNNRYRLSLKKHVAKEPYLLTIDYHSKLKSRSRWTHSYQLPTPKILGGNWVSGVVWDVTIPADQHLFLLPQNFSPLFQWEREGIFWRRRLPKGISSQMSLPKNIVAPAMRTDVAHGNHYLFSRLGAPETMKITAMNRSLVVLFGAGLSLIAGFVLLKIPATRNLLTLLFVAFVVSVVALWYWEPVQLLIQPALLGLLLAVSAAMIERMLEQKRFGSNLTLPIPSEYVIPSGTGSSVEHPHPLFGVGSEDPTMVRPAEDSPSASSSEVGSHS</sequence>
<feature type="transmembrane region" description="Helical" evidence="2">
    <location>
        <begin position="993"/>
        <end position="1010"/>
    </location>
</feature>
<feature type="region of interest" description="Disordered" evidence="1">
    <location>
        <begin position="47"/>
        <end position="74"/>
    </location>
</feature>
<accession>A0A3B1DPJ4</accession>
<reference evidence="3" key="1">
    <citation type="submission" date="2018-06" db="EMBL/GenBank/DDBJ databases">
        <authorList>
            <person name="Zhirakovskaya E."/>
        </authorList>
    </citation>
    <scope>NUCLEOTIDE SEQUENCE</scope>
</reference>
<dbReference type="AlphaFoldDB" id="A0A3B1DPJ4"/>
<evidence type="ECO:0000256" key="1">
    <source>
        <dbReference type="SAM" id="MobiDB-lite"/>
    </source>
</evidence>
<feature type="region of interest" description="Disordered" evidence="1">
    <location>
        <begin position="1092"/>
        <end position="1125"/>
    </location>
</feature>
<evidence type="ECO:0000313" key="3">
    <source>
        <dbReference type="EMBL" id="VAX36930.1"/>
    </source>
</evidence>
<organism evidence="3">
    <name type="scientific">hydrothermal vent metagenome</name>
    <dbReference type="NCBI Taxonomy" id="652676"/>
    <lineage>
        <taxon>unclassified sequences</taxon>
        <taxon>metagenomes</taxon>
        <taxon>ecological metagenomes</taxon>
    </lineage>
</organism>
<feature type="transmembrane region" description="Helical" evidence="2">
    <location>
        <begin position="1017"/>
        <end position="1036"/>
    </location>
</feature>
<keyword evidence="2" id="KW-0812">Transmembrane</keyword>
<dbReference type="EMBL" id="UOGL01000088">
    <property type="protein sequence ID" value="VAX36930.1"/>
    <property type="molecule type" value="Genomic_DNA"/>
</dbReference>
<evidence type="ECO:0000256" key="2">
    <source>
        <dbReference type="SAM" id="Phobius"/>
    </source>
</evidence>
<feature type="compositionally biased region" description="Low complexity" evidence="1">
    <location>
        <begin position="1113"/>
        <end position="1125"/>
    </location>
</feature>